<dbReference type="PROSITE" id="PS51375">
    <property type="entry name" value="PPR"/>
    <property type="match status" value="1"/>
</dbReference>
<dbReference type="InterPro" id="IPR002885">
    <property type="entry name" value="PPR_rpt"/>
</dbReference>
<proteinExistence type="predicted"/>
<dbReference type="GO" id="GO:0007005">
    <property type="term" value="P:mitochondrion organization"/>
    <property type="evidence" value="ECO:0007669"/>
    <property type="project" value="TreeGrafter"/>
</dbReference>
<dbReference type="AlphaFoldDB" id="A0A4P9Y1J1"/>
<dbReference type="OrthoDB" id="10492996at2759"/>
<organism evidence="2 3">
    <name type="scientific">Piptocephalis cylindrospora</name>
    <dbReference type="NCBI Taxonomy" id="1907219"/>
    <lineage>
        <taxon>Eukaryota</taxon>
        <taxon>Fungi</taxon>
        <taxon>Fungi incertae sedis</taxon>
        <taxon>Zoopagomycota</taxon>
        <taxon>Zoopagomycotina</taxon>
        <taxon>Zoopagomycetes</taxon>
        <taxon>Zoopagales</taxon>
        <taxon>Piptocephalidaceae</taxon>
        <taxon>Piptocephalis</taxon>
    </lineage>
</organism>
<accession>A0A4P9Y1J1</accession>
<dbReference type="Proteomes" id="UP000267251">
    <property type="component" value="Unassembled WGS sequence"/>
</dbReference>
<dbReference type="PANTHER" id="PTHR47934:SF6">
    <property type="entry name" value="MITOCHONDRIAL GROUP I INTRON SPLICING FACTOR CCM1-RELATED"/>
    <property type="match status" value="1"/>
</dbReference>
<evidence type="ECO:0000256" key="1">
    <source>
        <dbReference type="PROSITE-ProRule" id="PRU00708"/>
    </source>
</evidence>
<dbReference type="Pfam" id="PF01535">
    <property type="entry name" value="PPR"/>
    <property type="match status" value="1"/>
</dbReference>
<dbReference type="GO" id="GO:0005739">
    <property type="term" value="C:mitochondrion"/>
    <property type="evidence" value="ECO:0007669"/>
    <property type="project" value="TreeGrafter"/>
</dbReference>
<dbReference type="GO" id="GO:0006396">
    <property type="term" value="P:RNA processing"/>
    <property type="evidence" value="ECO:0007669"/>
    <property type="project" value="TreeGrafter"/>
</dbReference>
<keyword evidence="3" id="KW-1185">Reference proteome</keyword>
<dbReference type="InterPro" id="IPR011990">
    <property type="entry name" value="TPR-like_helical_dom_sf"/>
</dbReference>
<feature type="repeat" description="PPR" evidence="1">
    <location>
        <begin position="241"/>
        <end position="276"/>
    </location>
</feature>
<dbReference type="InterPro" id="IPR051114">
    <property type="entry name" value="Mito_RNA_Proc_CCM1"/>
</dbReference>
<dbReference type="EMBL" id="KZ988254">
    <property type="protein sequence ID" value="RKP12645.1"/>
    <property type="molecule type" value="Genomic_DNA"/>
</dbReference>
<reference evidence="3" key="1">
    <citation type="journal article" date="2018" name="Nat. Microbiol.">
        <title>Leveraging single-cell genomics to expand the fungal tree of life.</title>
        <authorList>
            <person name="Ahrendt S.R."/>
            <person name="Quandt C.A."/>
            <person name="Ciobanu D."/>
            <person name="Clum A."/>
            <person name="Salamov A."/>
            <person name="Andreopoulos B."/>
            <person name="Cheng J.F."/>
            <person name="Woyke T."/>
            <person name="Pelin A."/>
            <person name="Henrissat B."/>
            <person name="Reynolds N.K."/>
            <person name="Benny G.L."/>
            <person name="Smith M.E."/>
            <person name="James T.Y."/>
            <person name="Grigoriev I.V."/>
        </authorList>
    </citation>
    <scope>NUCLEOTIDE SEQUENCE [LARGE SCALE GENOMIC DNA]</scope>
</reference>
<dbReference type="Gene3D" id="1.25.40.10">
    <property type="entry name" value="Tetratricopeptide repeat domain"/>
    <property type="match status" value="1"/>
</dbReference>
<evidence type="ECO:0000313" key="3">
    <source>
        <dbReference type="Proteomes" id="UP000267251"/>
    </source>
</evidence>
<protein>
    <submittedName>
        <fullName evidence="2">Uncharacterized protein</fullName>
    </submittedName>
</protein>
<gene>
    <name evidence="2" type="ORF">BJ684DRAFT_16888</name>
</gene>
<dbReference type="GO" id="GO:0003729">
    <property type="term" value="F:mRNA binding"/>
    <property type="evidence" value="ECO:0007669"/>
    <property type="project" value="TreeGrafter"/>
</dbReference>
<name>A0A4P9Y1J1_9FUNG</name>
<dbReference type="NCBIfam" id="TIGR00756">
    <property type="entry name" value="PPR"/>
    <property type="match status" value="1"/>
</dbReference>
<dbReference type="PANTHER" id="PTHR47934">
    <property type="entry name" value="PENTATRICOPEPTIDE REPEAT-CONTAINING PROTEIN PET309, MITOCHONDRIAL"/>
    <property type="match status" value="1"/>
</dbReference>
<sequence length="456" mass="50865">MTGSTASVLPMLKARLDLLGTETEIQGLNRRQLLLQTAPTLSSYDLSQLLRKDADPLDLTAEDVGSLILGLCPARSVEAFRLLQPYQTFPGRRSRTPYHALVYGLARTGELTKAERVLQALSADPYITKTAGAPYAVYLKELSQIKGPEFALKWWMSWCAAHLKDKSTNGMIIRNTVLSLLLKVPGNLGKSEWIRHQLSDSAKNRNTFGMNLVLRTVVKAKKEWEDRIHAVLASNSHLNWDATTYTILIDTASRHKRWDLAEAWYDKALEEDGLCPDTALLTVIVGYLLSRRLDKKATEAQIELMRMAQVPIVDAGVCRLWIRHYGARRQLSEAKRIWKMACEAGVVDTKHQMYDAMLKAFIVSDKYASWPSWLKEQQGVLGAQSALSPSSSLSRSLLSLPERGVHSAYRVSNLLNGQDWSLQMSLRSIDTAGLDGNGRMGLGMGPSQSNVQTYGF</sequence>
<evidence type="ECO:0000313" key="2">
    <source>
        <dbReference type="EMBL" id="RKP12645.1"/>
    </source>
</evidence>